<feature type="transmembrane region" description="Helical" evidence="1">
    <location>
        <begin position="12"/>
        <end position="36"/>
    </location>
</feature>
<keyword evidence="1" id="KW-0812">Transmembrane</keyword>
<keyword evidence="1" id="KW-0472">Membrane</keyword>
<sequence>MAAEEAATATQIWGAIAPAVTFLGSVLGGGFVGKWLDNRREDRYRYAAIQREAASTFLADTVRLGHSITKRNKTLGGQGDKDEAKEKYQEAVRTVVFSLQQIRLLFDDSTFKAAEGLRDSYRRWASSSDTADKAGREAARQKWEGEIEDLREAFAKEARSVIGLKNTKPKSPRWLWVVLL</sequence>
<keyword evidence="1" id="KW-1133">Transmembrane helix</keyword>
<organism evidence="2 3">
    <name type="scientific">Ornithinimicrobium humiphilum</name>
    <dbReference type="NCBI Taxonomy" id="125288"/>
    <lineage>
        <taxon>Bacteria</taxon>
        <taxon>Bacillati</taxon>
        <taxon>Actinomycetota</taxon>
        <taxon>Actinomycetes</taxon>
        <taxon>Micrococcales</taxon>
        <taxon>Ornithinimicrobiaceae</taxon>
        <taxon>Ornithinimicrobium</taxon>
    </lineage>
</organism>
<name>A0A543KKB9_9MICO</name>
<evidence type="ECO:0000313" key="3">
    <source>
        <dbReference type="Proteomes" id="UP000315133"/>
    </source>
</evidence>
<dbReference type="Proteomes" id="UP000315133">
    <property type="component" value="Unassembled WGS sequence"/>
</dbReference>
<accession>A0A543KKB9</accession>
<dbReference type="AlphaFoldDB" id="A0A543KKB9"/>
<gene>
    <name evidence="2" type="ORF">FB476_0369</name>
</gene>
<reference evidence="2 3" key="1">
    <citation type="submission" date="2019-06" db="EMBL/GenBank/DDBJ databases">
        <title>Sequencing the genomes of 1000 actinobacteria strains.</title>
        <authorList>
            <person name="Klenk H.-P."/>
        </authorList>
    </citation>
    <scope>NUCLEOTIDE SEQUENCE [LARGE SCALE GENOMIC DNA]</scope>
    <source>
        <strain evidence="2 3">DSM 12362</strain>
    </source>
</reference>
<proteinExistence type="predicted"/>
<protein>
    <submittedName>
        <fullName evidence="2">Uncharacterized protein</fullName>
    </submittedName>
</protein>
<keyword evidence="3" id="KW-1185">Reference proteome</keyword>
<comment type="caution">
    <text evidence="2">The sequence shown here is derived from an EMBL/GenBank/DDBJ whole genome shotgun (WGS) entry which is preliminary data.</text>
</comment>
<evidence type="ECO:0000256" key="1">
    <source>
        <dbReference type="SAM" id="Phobius"/>
    </source>
</evidence>
<dbReference type="EMBL" id="VFPU01000001">
    <property type="protein sequence ID" value="TQM95525.1"/>
    <property type="molecule type" value="Genomic_DNA"/>
</dbReference>
<dbReference type="RefSeq" id="WP_141817275.1">
    <property type="nucleotide sequence ID" value="NZ_BAAAIL010000003.1"/>
</dbReference>
<evidence type="ECO:0000313" key="2">
    <source>
        <dbReference type="EMBL" id="TQM95525.1"/>
    </source>
</evidence>